<dbReference type="Proteomes" id="UP000245618">
    <property type="component" value="Unassembled WGS sequence"/>
</dbReference>
<proteinExistence type="predicted"/>
<dbReference type="AlphaFoldDB" id="A0A2U1K0D1"/>
<protein>
    <submittedName>
        <fullName evidence="1">Uncharacterized protein</fullName>
    </submittedName>
</protein>
<comment type="caution">
    <text evidence="1">The sequence shown here is derived from an EMBL/GenBank/DDBJ whole genome shotgun (WGS) entry which is preliminary data.</text>
</comment>
<dbReference type="EMBL" id="QCZH01000003">
    <property type="protein sequence ID" value="PWA10468.1"/>
    <property type="molecule type" value="Genomic_DNA"/>
</dbReference>
<organism evidence="1 2">
    <name type="scientific">Flavobacterium laiguense</name>
    <dbReference type="NCBI Taxonomy" id="2169409"/>
    <lineage>
        <taxon>Bacteria</taxon>
        <taxon>Pseudomonadati</taxon>
        <taxon>Bacteroidota</taxon>
        <taxon>Flavobacteriia</taxon>
        <taxon>Flavobacteriales</taxon>
        <taxon>Flavobacteriaceae</taxon>
        <taxon>Flavobacterium</taxon>
    </lineage>
</organism>
<gene>
    <name evidence="1" type="ORF">DB891_04355</name>
</gene>
<reference evidence="1 2" key="1">
    <citation type="submission" date="2018-04" db="EMBL/GenBank/DDBJ databases">
        <title>Flavobacterium sp. nov., isolated from glacier ice.</title>
        <authorList>
            <person name="Liu Q."/>
            <person name="Xin Y.-H."/>
        </authorList>
    </citation>
    <scope>NUCLEOTIDE SEQUENCE [LARGE SCALE GENOMIC DNA]</scope>
    <source>
        <strain evidence="1 2">LB2P30</strain>
    </source>
</reference>
<evidence type="ECO:0000313" key="2">
    <source>
        <dbReference type="Proteomes" id="UP000245618"/>
    </source>
</evidence>
<sequence>MKKITFKELPEAVANLYRKIECIEILLKEKDCKIKNLDEARKKILREKCSSSYNKSDLAQLFYILMDEKILFFDDNNGKYNRGKIQLFVEENFTYMGDGGLQTSIDTISKQFSECKGFIYKEKQIKFLDNILRIFQKRRDKLIDW</sequence>
<accession>A0A2U1K0D1</accession>
<dbReference type="RefSeq" id="WP_116760971.1">
    <property type="nucleotide sequence ID" value="NZ_QCZH01000003.1"/>
</dbReference>
<evidence type="ECO:0000313" key="1">
    <source>
        <dbReference type="EMBL" id="PWA10468.1"/>
    </source>
</evidence>
<dbReference type="OrthoDB" id="1356743at2"/>
<keyword evidence="2" id="KW-1185">Reference proteome</keyword>
<name>A0A2U1K0D1_9FLAO</name>